<evidence type="ECO:0008006" key="3">
    <source>
        <dbReference type="Google" id="ProtNLM"/>
    </source>
</evidence>
<name>A0A2S2PUT5_SCHGA</name>
<dbReference type="GO" id="GO:0046983">
    <property type="term" value="F:protein dimerization activity"/>
    <property type="evidence" value="ECO:0007669"/>
    <property type="project" value="InterPro"/>
</dbReference>
<evidence type="ECO:0000313" key="2">
    <source>
        <dbReference type="EMBL" id="MBY32616.1"/>
    </source>
</evidence>
<feature type="region of interest" description="Disordered" evidence="1">
    <location>
        <begin position="1"/>
        <end position="24"/>
    </location>
</feature>
<evidence type="ECO:0000256" key="1">
    <source>
        <dbReference type="SAM" id="MobiDB-lite"/>
    </source>
</evidence>
<dbReference type="InterPro" id="IPR036638">
    <property type="entry name" value="HLH_DNA-bd_sf"/>
</dbReference>
<reference evidence="2" key="1">
    <citation type="submission" date="2018-04" db="EMBL/GenBank/DDBJ databases">
        <title>Transcriptome of Schizaphis graminum biotype I.</title>
        <authorList>
            <person name="Scully E.D."/>
            <person name="Geib S.M."/>
            <person name="Palmer N.A."/>
            <person name="Koch K."/>
            <person name="Bradshaw J."/>
            <person name="Heng-Moss T."/>
            <person name="Sarath G."/>
        </authorList>
    </citation>
    <scope>NUCLEOTIDE SEQUENCE</scope>
</reference>
<proteinExistence type="predicted"/>
<organism evidence="2">
    <name type="scientific">Schizaphis graminum</name>
    <name type="common">Green bug aphid</name>
    <dbReference type="NCBI Taxonomy" id="13262"/>
    <lineage>
        <taxon>Eukaryota</taxon>
        <taxon>Metazoa</taxon>
        <taxon>Ecdysozoa</taxon>
        <taxon>Arthropoda</taxon>
        <taxon>Hexapoda</taxon>
        <taxon>Insecta</taxon>
        <taxon>Pterygota</taxon>
        <taxon>Neoptera</taxon>
        <taxon>Paraneoptera</taxon>
        <taxon>Hemiptera</taxon>
        <taxon>Sternorrhyncha</taxon>
        <taxon>Aphidomorpha</taxon>
        <taxon>Aphidoidea</taxon>
        <taxon>Aphididae</taxon>
        <taxon>Aphidini</taxon>
        <taxon>Schizaphis</taxon>
    </lineage>
</organism>
<accession>A0A2S2PUT5</accession>
<gene>
    <name evidence="2" type="ORF">g.110517</name>
</gene>
<sequence>MKMNNKRYRQMLPRKASNNNNTDLKPKIQLVSNYEEKLNLNYNVLPKIESSIELKQESEPILKIEIIYQEPPCIGLAEQLLLEEQYDSSIFEDDSEDDNISVGVEYWNEFLQTHKKSDMDSNDRNNSIPIKAANYKGHKQLADEKINKECSYDLRKRVVSVINNYPAINISKQTRKTVNLLEKPLPKINQPSKHTTTENSSKRKIIRKALEQKLRDRLATGFNILRDTCESSEMNRRGVSKVTILMAAKRECEWLRNIEKDLLIKKKTCFKKYENLMNKKAEIIGKSKTT</sequence>
<dbReference type="SUPFAM" id="SSF47459">
    <property type="entry name" value="HLH, helix-loop-helix DNA-binding domain"/>
    <property type="match status" value="1"/>
</dbReference>
<dbReference type="EMBL" id="GGMR01019997">
    <property type="protein sequence ID" value="MBY32616.1"/>
    <property type="molecule type" value="Transcribed_RNA"/>
</dbReference>
<protein>
    <recommendedName>
        <fullName evidence="3">BHLH domain-containing protein</fullName>
    </recommendedName>
</protein>
<dbReference type="AlphaFoldDB" id="A0A2S2PUT5"/>